<name>A0A445N328_9BACT</name>
<dbReference type="Pfam" id="PF04748">
    <property type="entry name" value="Polysacc_deac_2"/>
    <property type="match status" value="1"/>
</dbReference>
<protein>
    <recommendedName>
        <fullName evidence="2">Divergent polysaccharide deacetylase</fullName>
    </recommendedName>
</protein>
<proteinExistence type="predicted"/>
<gene>
    <name evidence="1" type="ORF">PITCH_A840006</name>
</gene>
<organism evidence="1">
    <name type="scientific">uncultured Desulfobacterium sp</name>
    <dbReference type="NCBI Taxonomy" id="201089"/>
    <lineage>
        <taxon>Bacteria</taxon>
        <taxon>Pseudomonadati</taxon>
        <taxon>Thermodesulfobacteriota</taxon>
        <taxon>Desulfobacteria</taxon>
        <taxon>Desulfobacterales</taxon>
        <taxon>Desulfobacteriaceae</taxon>
        <taxon>Desulfobacterium</taxon>
        <taxon>environmental samples</taxon>
    </lineage>
</organism>
<dbReference type="EMBL" id="OJIN01000230">
    <property type="protein sequence ID" value="SPD76120.1"/>
    <property type="molecule type" value="Genomic_DNA"/>
</dbReference>
<reference evidence="1" key="1">
    <citation type="submission" date="2018-01" db="EMBL/GenBank/DDBJ databases">
        <authorList>
            <person name="Regsiter A."/>
            <person name="William W."/>
        </authorList>
    </citation>
    <scope>NUCLEOTIDE SEQUENCE</scope>
    <source>
        <strain evidence="1">TRIP AH-1</strain>
    </source>
</reference>
<dbReference type="GO" id="GO:0005975">
    <property type="term" value="P:carbohydrate metabolic process"/>
    <property type="evidence" value="ECO:0007669"/>
    <property type="project" value="InterPro"/>
</dbReference>
<accession>A0A445N328</accession>
<dbReference type="PANTHER" id="PTHR30105">
    <property type="entry name" value="UNCHARACTERIZED YIBQ-RELATED"/>
    <property type="match status" value="1"/>
</dbReference>
<dbReference type="AlphaFoldDB" id="A0A445N328"/>
<dbReference type="Gene3D" id="3.20.20.370">
    <property type="entry name" value="Glycoside hydrolase/deacetylase"/>
    <property type="match status" value="1"/>
</dbReference>
<dbReference type="CDD" id="cd10936">
    <property type="entry name" value="CE4_DAC2"/>
    <property type="match status" value="1"/>
</dbReference>
<dbReference type="InterPro" id="IPR011330">
    <property type="entry name" value="Glyco_hydro/deAcase_b/a-brl"/>
</dbReference>
<evidence type="ECO:0000313" key="1">
    <source>
        <dbReference type="EMBL" id="SPD76120.1"/>
    </source>
</evidence>
<dbReference type="InterPro" id="IPR006837">
    <property type="entry name" value="Divergent_DAC"/>
</dbReference>
<sequence>MDRREFLARSACLMAGSLFGLSGISKAFAIEKDNTLTGFSPPRVALIIDDIGFSETHARQFLSLNTPITFSILPRLERSQDLAFEIHEHGHEIMLHQPMEPYNPDLDPGPGALYSGFSGDEITGIMEENIRAIPFAVGMNNHMGSKFTECKKEVGDALGVVNRTGLFFVDSLTTNHSMAYRTAKKLHMAASYRDRFLDNIPDEKVIYFQLNNLIKYAITYGHAIGIGHPYTETAKAIGRSLGNFEKLGVSLVYVSKVLTLRNSAIEKGVSTSGSHDFT</sequence>
<dbReference type="SUPFAM" id="SSF88713">
    <property type="entry name" value="Glycoside hydrolase/deacetylase"/>
    <property type="match status" value="1"/>
</dbReference>
<evidence type="ECO:0008006" key="2">
    <source>
        <dbReference type="Google" id="ProtNLM"/>
    </source>
</evidence>
<dbReference type="PANTHER" id="PTHR30105:SF2">
    <property type="entry name" value="DIVERGENT POLYSACCHARIDE DEACETYLASE SUPERFAMILY"/>
    <property type="match status" value="1"/>
</dbReference>